<organism evidence="2">
    <name type="scientific">Diabrotica virgifera virgifera</name>
    <name type="common">western corn rootworm</name>
    <dbReference type="NCBI Taxonomy" id="50390"/>
    <lineage>
        <taxon>Eukaryota</taxon>
        <taxon>Metazoa</taxon>
        <taxon>Ecdysozoa</taxon>
        <taxon>Arthropoda</taxon>
        <taxon>Hexapoda</taxon>
        <taxon>Insecta</taxon>
        <taxon>Pterygota</taxon>
        <taxon>Neoptera</taxon>
        <taxon>Endopterygota</taxon>
        <taxon>Coleoptera</taxon>
        <taxon>Polyphaga</taxon>
        <taxon>Cucujiformia</taxon>
        <taxon>Chrysomeloidea</taxon>
        <taxon>Chrysomelidae</taxon>
        <taxon>Galerucinae</taxon>
        <taxon>Diabroticina</taxon>
        <taxon>Diabroticites</taxon>
        <taxon>Diabrotica</taxon>
    </lineage>
</organism>
<dbReference type="InParanoid" id="A0A6P7H6K3"/>
<proteinExistence type="predicted"/>
<sequence length="90" mass="9683">MNKVLLVFVLATVLVQVFAQSSSRVQLGRLECGENAVQGCAPCCPEAEATCSNKVPQPCPGICTRECRIQCRCVQGYLKDTATGKCVKEC</sequence>
<evidence type="ECO:0000313" key="2">
    <source>
        <dbReference type="RefSeq" id="XP_028154192.1"/>
    </source>
</evidence>
<protein>
    <submittedName>
        <fullName evidence="2">Chymotrypsin inhibitor-like</fullName>
    </submittedName>
</protein>
<feature type="chain" id="PRO_5027699943" evidence="1">
    <location>
        <begin position="20"/>
        <end position="90"/>
    </location>
</feature>
<dbReference type="RefSeq" id="XP_028154192.1">
    <property type="nucleotide sequence ID" value="XM_028298391.1"/>
</dbReference>
<name>A0A6P7H6K3_DIAVI</name>
<gene>
    <name evidence="2" type="primary">LOC114347719</name>
</gene>
<keyword evidence="1" id="KW-0732">Signal</keyword>
<feature type="signal peptide" evidence="1">
    <location>
        <begin position="1"/>
        <end position="19"/>
    </location>
</feature>
<dbReference type="AlphaFoldDB" id="A0A6P7H6K3"/>
<accession>A0A6P7H6K3</accession>
<reference evidence="2" key="1">
    <citation type="submission" date="2025-08" db="UniProtKB">
        <authorList>
            <consortium name="RefSeq"/>
        </authorList>
    </citation>
    <scope>IDENTIFICATION</scope>
    <source>
        <tissue evidence="2">Whole insect</tissue>
    </source>
</reference>
<evidence type="ECO:0000256" key="1">
    <source>
        <dbReference type="SAM" id="SignalP"/>
    </source>
</evidence>